<dbReference type="InterPro" id="IPR000866">
    <property type="entry name" value="AhpC/TSA"/>
</dbReference>
<name>A0A2S4S4B7_CITAM</name>
<reference evidence="2 3" key="1">
    <citation type="submission" date="2018-01" db="EMBL/GenBank/DDBJ databases">
        <title>Complete genome sequences of 14 Citrobacter spp. isolated from plant in Canada.</title>
        <authorList>
            <person name="Bhandare S.G."/>
            <person name="Colavecchio A."/>
            <person name="Jeukens J."/>
            <person name="Emond-Rheault J.-G."/>
            <person name="Freschi L."/>
            <person name="Hamel J."/>
            <person name="Kukavica-Ibrulj I."/>
            <person name="Levesque R."/>
            <person name="Goodridge L."/>
        </authorList>
    </citation>
    <scope>NUCLEOTIDE SEQUENCE [LARGE SCALE GENOMIC DNA]</scope>
    <source>
        <strain evidence="2 3">S1285</strain>
    </source>
</reference>
<dbReference type="AlphaFoldDB" id="A0A2S4S4B7"/>
<dbReference type="RefSeq" id="WP_103775612.1">
    <property type="nucleotide sequence ID" value="NZ_PQLX01000001.1"/>
</dbReference>
<organism evidence="2 3">
    <name type="scientific">Citrobacter amalonaticus</name>
    <dbReference type="NCBI Taxonomy" id="35703"/>
    <lineage>
        <taxon>Bacteria</taxon>
        <taxon>Pseudomonadati</taxon>
        <taxon>Pseudomonadota</taxon>
        <taxon>Gammaproteobacteria</taxon>
        <taxon>Enterobacterales</taxon>
        <taxon>Enterobacteriaceae</taxon>
        <taxon>Citrobacter</taxon>
    </lineage>
</organism>
<evidence type="ECO:0000259" key="1">
    <source>
        <dbReference type="Pfam" id="PF00578"/>
    </source>
</evidence>
<dbReference type="SUPFAM" id="SSF52833">
    <property type="entry name" value="Thioredoxin-like"/>
    <property type="match status" value="1"/>
</dbReference>
<dbReference type="InterPro" id="IPR036249">
    <property type="entry name" value="Thioredoxin-like_sf"/>
</dbReference>
<evidence type="ECO:0000313" key="3">
    <source>
        <dbReference type="Proteomes" id="UP000237003"/>
    </source>
</evidence>
<dbReference type="EMBL" id="PQLX01000001">
    <property type="protein sequence ID" value="POU68725.1"/>
    <property type="molecule type" value="Genomic_DNA"/>
</dbReference>
<sequence length="180" mass="19848">MNDIRYPRAPALNVEHWFNTPDDISLESLLGKVVVIESFQMLCRGCVSHGLPQASRVYAQFPQDKVAVIGLHTVFEHHDVMTPPALLTFISEYQIPFPVAVDMPSRTSDIPLTMQAYAMRGTPTLTIIDQQGYIRQQYFGQVSDLALGAEIGALLNQSPSTLETHKNSTPSGCSDGQCII</sequence>
<comment type="caution">
    <text evidence="2">The sequence shown here is derived from an EMBL/GenBank/DDBJ whole genome shotgun (WGS) entry which is preliminary data.</text>
</comment>
<dbReference type="InterPro" id="IPR050553">
    <property type="entry name" value="Thioredoxin_ResA/DsbE_sf"/>
</dbReference>
<protein>
    <submittedName>
        <fullName evidence="2">Alkyl hydroperoxide reductase</fullName>
    </submittedName>
</protein>
<dbReference type="PANTHER" id="PTHR42852">
    <property type="entry name" value="THIOL:DISULFIDE INTERCHANGE PROTEIN DSBE"/>
    <property type="match status" value="1"/>
</dbReference>
<dbReference type="OrthoDB" id="9811352at2"/>
<dbReference type="Proteomes" id="UP000237003">
    <property type="component" value="Unassembled WGS sequence"/>
</dbReference>
<dbReference type="Gene3D" id="3.40.30.10">
    <property type="entry name" value="Glutaredoxin"/>
    <property type="match status" value="1"/>
</dbReference>
<evidence type="ECO:0000313" key="2">
    <source>
        <dbReference type="EMBL" id="POU68725.1"/>
    </source>
</evidence>
<feature type="domain" description="Alkyl hydroperoxide reductase subunit C/ Thiol specific antioxidant" evidence="1">
    <location>
        <begin position="22"/>
        <end position="136"/>
    </location>
</feature>
<accession>A0A2S4S4B7</accession>
<dbReference type="Pfam" id="PF00578">
    <property type="entry name" value="AhpC-TSA"/>
    <property type="match status" value="1"/>
</dbReference>
<gene>
    <name evidence="2" type="ORF">C3430_02980</name>
</gene>
<dbReference type="PANTHER" id="PTHR42852:SF13">
    <property type="entry name" value="PROTEIN DIPZ"/>
    <property type="match status" value="1"/>
</dbReference>
<dbReference type="GO" id="GO:0016491">
    <property type="term" value="F:oxidoreductase activity"/>
    <property type="evidence" value="ECO:0007669"/>
    <property type="project" value="InterPro"/>
</dbReference>
<proteinExistence type="predicted"/>
<dbReference type="GO" id="GO:0016209">
    <property type="term" value="F:antioxidant activity"/>
    <property type="evidence" value="ECO:0007669"/>
    <property type="project" value="InterPro"/>
</dbReference>